<feature type="compositionally biased region" description="Low complexity" evidence="1">
    <location>
        <begin position="39"/>
        <end position="62"/>
    </location>
</feature>
<dbReference type="HOGENOM" id="CLU_1326148_0_0_1"/>
<organism evidence="2 3">
    <name type="scientific">Aureobasidium subglaciale (strain EXF-2481)</name>
    <name type="common">Aureobasidium pullulans var. subglaciale</name>
    <dbReference type="NCBI Taxonomy" id="1043005"/>
    <lineage>
        <taxon>Eukaryota</taxon>
        <taxon>Fungi</taxon>
        <taxon>Dikarya</taxon>
        <taxon>Ascomycota</taxon>
        <taxon>Pezizomycotina</taxon>
        <taxon>Dothideomycetes</taxon>
        <taxon>Dothideomycetidae</taxon>
        <taxon>Dothideales</taxon>
        <taxon>Saccotheciaceae</taxon>
        <taxon>Aureobasidium</taxon>
    </lineage>
</organism>
<proteinExistence type="predicted"/>
<feature type="compositionally biased region" description="Basic and acidic residues" evidence="1">
    <location>
        <begin position="177"/>
        <end position="190"/>
    </location>
</feature>
<protein>
    <submittedName>
        <fullName evidence="2">Uncharacterized protein</fullName>
    </submittedName>
</protein>
<dbReference type="RefSeq" id="XP_013348114.1">
    <property type="nucleotide sequence ID" value="XM_013492660.1"/>
</dbReference>
<dbReference type="OrthoDB" id="10397143at2759"/>
<feature type="compositionally biased region" description="Basic and acidic residues" evidence="1">
    <location>
        <begin position="152"/>
        <end position="168"/>
    </location>
</feature>
<name>A0A074YNN8_AURSE</name>
<keyword evidence="3" id="KW-1185">Reference proteome</keyword>
<dbReference type="EMBL" id="KL584750">
    <property type="protein sequence ID" value="KEQ99423.1"/>
    <property type="molecule type" value="Genomic_DNA"/>
</dbReference>
<gene>
    <name evidence="2" type="ORF">AUEXF2481DRAFT_35330</name>
</gene>
<feature type="region of interest" description="Disordered" evidence="1">
    <location>
        <begin position="39"/>
        <end position="64"/>
    </location>
</feature>
<evidence type="ECO:0000256" key="1">
    <source>
        <dbReference type="SAM" id="MobiDB-lite"/>
    </source>
</evidence>
<evidence type="ECO:0000313" key="2">
    <source>
        <dbReference type="EMBL" id="KEQ99423.1"/>
    </source>
</evidence>
<accession>A0A074YNN8</accession>
<dbReference type="AlphaFoldDB" id="A0A074YNN8"/>
<feature type="region of interest" description="Disordered" evidence="1">
    <location>
        <begin position="152"/>
        <end position="207"/>
    </location>
</feature>
<dbReference type="Proteomes" id="UP000030641">
    <property type="component" value="Unassembled WGS sequence"/>
</dbReference>
<dbReference type="GeneID" id="25365297"/>
<dbReference type="InParanoid" id="A0A074YNN8"/>
<reference evidence="2 3" key="1">
    <citation type="journal article" date="2014" name="BMC Genomics">
        <title>Genome sequencing of four Aureobasidium pullulans varieties: biotechnological potential, stress tolerance, and description of new species.</title>
        <authorList>
            <person name="Gostin Ar C."/>
            <person name="Ohm R.A."/>
            <person name="Kogej T."/>
            <person name="Sonjak S."/>
            <person name="Turk M."/>
            <person name="Zajc J."/>
            <person name="Zalar P."/>
            <person name="Grube M."/>
            <person name="Sun H."/>
            <person name="Han J."/>
            <person name="Sharma A."/>
            <person name="Chiniquy J."/>
            <person name="Ngan C.Y."/>
            <person name="Lipzen A."/>
            <person name="Barry K."/>
            <person name="Grigoriev I.V."/>
            <person name="Gunde-Cimerman N."/>
        </authorList>
    </citation>
    <scope>NUCLEOTIDE SEQUENCE [LARGE SCALE GENOMIC DNA]</scope>
    <source>
        <strain evidence="2 3">EXF-2481</strain>
    </source>
</reference>
<evidence type="ECO:0000313" key="3">
    <source>
        <dbReference type="Proteomes" id="UP000030641"/>
    </source>
</evidence>
<sequence>MKRLDERRQRPTIMVWCDRQHSSTPVSLLAAIDSLSAASDSASRAAPSTTSLATSSTPLLPDGHIKAEDRLPKMMQERDSCAKVIEKQKEDAEDLFGKEDQELKHLGNDMRGQEDQVDRMAERLKSCGQFDVVSEEVGGYKEWREDMRKAEMAKEEDLVEEESPKAEQSEVELPEEELPKAELPEEKLVEPKTWANLGPAAHRFDDA</sequence>